<accession>A0ACC2WF32</accession>
<gene>
    <name evidence="1" type="ORF">QFC20_002961</name>
</gene>
<evidence type="ECO:0000313" key="2">
    <source>
        <dbReference type="Proteomes" id="UP001230649"/>
    </source>
</evidence>
<sequence length="825" mass="90783">MGDMGQKQIGRKKPNKAINSFTGFRSAFETSSQNPTPEDVSGSSQHRARRDIVAPSDVKQKRNVRPTTTTADRPSAIDVIVLDSSDIEEEVPIKKRQRTSTSSKKVAVEIISSDEQQVTAKRKAKGTSGVTISKSESSSHHDFSINAALEQTMWCDAYAPTATVELAPSKTRVQSVRNWLEEALYGRPSSVDPDIPFSKLARDRIRKYRRILVLSGPAGVGKTTTLKVVAKELNVEVVEWEEGAEEWSLAGQIDKESMNSKFVGFLSRNAYNPLALTNTAPAPSTSQHSNIPAVNQPRILLLTSLPNLSHLPTRQTFHQALMDYTKSFTSTSCPLVIVVPDAGSSGAAEESWIGADSGGDGAWDLRSVIGKELVENPAVRIIEWVVVQYLHLSPCSSLSIELLLVLVRFLPMAPTFLVKALKRISTLAFPDVKSRPSQDSIQLIAHTANGDLRSAINSLQFLSRNGEQGHGLNAKVVNPRSKASGKGSRGGKGAKINTSNEVKALLNAVARREQSLGLFHALGKVLYNKSEHNISRIGDAAEDGTVDAEALKNDGNHAQAHPLPPHLASHERRRYENDLDALIASVPVDTATFTLWIHQNLPSFCSDVEEVEEAYDDICRADLMRADDDLWQRSQHAIAYAFHVAVRGALNGLPTPVPKNHQKIVKPQFFEYLRMKRGRQESVTAAGKWLIARSVARQGLLSLEDTQDGNESYGRWGGQLSQSVLATEIMPCLRLLKKTGAQVPSAVIPEGEEAFMTFEDDDFKLEVLDERDDVPFNEISENELLDNTLARDSQSRLSTQSKTLPIDEELVEPSTWLEEDDIDED</sequence>
<comment type="caution">
    <text evidence="1">The sequence shown here is derived from an EMBL/GenBank/DDBJ whole genome shotgun (WGS) entry which is preliminary data.</text>
</comment>
<reference evidence="1" key="1">
    <citation type="submission" date="2023-04" db="EMBL/GenBank/DDBJ databases">
        <title>Draft Genome sequencing of Naganishia species isolated from polar environments using Oxford Nanopore Technology.</title>
        <authorList>
            <person name="Leo P."/>
            <person name="Venkateswaran K."/>
        </authorList>
    </citation>
    <scope>NUCLEOTIDE SEQUENCE</scope>
    <source>
        <strain evidence="1">MNA-CCFEE 5262</strain>
    </source>
</reference>
<keyword evidence="2" id="KW-1185">Reference proteome</keyword>
<protein>
    <submittedName>
        <fullName evidence="1">Uncharacterized protein</fullName>
    </submittedName>
</protein>
<organism evidence="1 2">
    <name type="scientific">Naganishia adeliensis</name>
    <dbReference type="NCBI Taxonomy" id="92952"/>
    <lineage>
        <taxon>Eukaryota</taxon>
        <taxon>Fungi</taxon>
        <taxon>Dikarya</taxon>
        <taxon>Basidiomycota</taxon>
        <taxon>Agaricomycotina</taxon>
        <taxon>Tremellomycetes</taxon>
        <taxon>Filobasidiales</taxon>
        <taxon>Filobasidiaceae</taxon>
        <taxon>Naganishia</taxon>
    </lineage>
</organism>
<name>A0ACC2WF32_9TREE</name>
<dbReference type="Proteomes" id="UP001230649">
    <property type="component" value="Unassembled WGS sequence"/>
</dbReference>
<proteinExistence type="predicted"/>
<evidence type="ECO:0000313" key="1">
    <source>
        <dbReference type="EMBL" id="KAJ9110364.1"/>
    </source>
</evidence>
<dbReference type="EMBL" id="JASBWS010000024">
    <property type="protein sequence ID" value="KAJ9110364.1"/>
    <property type="molecule type" value="Genomic_DNA"/>
</dbReference>